<dbReference type="AlphaFoldDB" id="A0AAD9SJ36"/>
<feature type="region of interest" description="Disordered" evidence="1">
    <location>
        <begin position="164"/>
        <end position="197"/>
    </location>
</feature>
<evidence type="ECO:0000313" key="2">
    <source>
        <dbReference type="EMBL" id="KAK2609391.1"/>
    </source>
</evidence>
<evidence type="ECO:0000256" key="1">
    <source>
        <dbReference type="SAM" id="MobiDB-lite"/>
    </source>
</evidence>
<dbReference type="EMBL" id="JAUJFL010000002">
    <property type="protein sequence ID" value="KAK2609391.1"/>
    <property type="molecule type" value="Genomic_DNA"/>
</dbReference>
<proteinExistence type="predicted"/>
<comment type="caution">
    <text evidence="2">The sequence shown here is derived from an EMBL/GenBank/DDBJ whole genome shotgun (WGS) entry which is preliminary data.</text>
</comment>
<reference evidence="2" key="1">
    <citation type="submission" date="2023-06" db="EMBL/GenBank/DDBJ databases">
        <authorList>
            <person name="Noh H."/>
        </authorList>
    </citation>
    <scope>NUCLEOTIDE SEQUENCE</scope>
    <source>
        <strain evidence="2">DUCC20226</strain>
    </source>
</reference>
<keyword evidence="3" id="KW-1185">Reference proteome</keyword>
<dbReference type="Proteomes" id="UP001265746">
    <property type="component" value="Unassembled WGS sequence"/>
</dbReference>
<name>A0AAD9SJ36_PHOAM</name>
<organism evidence="2 3">
    <name type="scientific">Phomopsis amygdali</name>
    <name type="common">Fusicoccum amygdali</name>
    <dbReference type="NCBI Taxonomy" id="1214568"/>
    <lineage>
        <taxon>Eukaryota</taxon>
        <taxon>Fungi</taxon>
        <taxon>Dikarya</taxon>
        <taxon>Ascomycota</taxon>
        <taxon>Pezizomycotina</taxon>
        <taxon>Sordariomycetes</taxon>
        <taxon>Sordariomycetidae</taxon>
        <taxon>Diaporthales</taxon>
        <taxon>Diaporthaceae</taxon>
        <taxon>Diaporthe</taxon>
    </lineage>
</organism>
<protein>
    <submittedName>
        <fullName evidence="2">Uncharacterized protein</fullName>
    </submittedName>
</protein>
<evidence type="ECO:0000313" key="3">
    <source>
        <dbReference type="Proteomes" id="UP001265746"/>
    </source>
</evidence>
<gene>
    <name evidence="2" type="ORF">N8I77_002888</name>
</gene>
<accession>A0AAD9SJ36</accession>
<feature type="compositionally biased region" description="Polar residues" evidence="1">
    <location>
        <begin position="164"/>
        <end position="175"/>
    </location>
</feature>
<sequence length="197" mass="21889">MAGIDMGDKTLTSGHDIMDISVELLRLGDFFQSTSMELYGLKRLTLYLGNLLTEICNINTSDAANKTRFKQETEFPQRFCDAVMNAFDKARPVEPAQKVFADFAFAGRTHLFKNKEFMSLVKDQVVPEFGNLVLTALMTGSVSNAFQSNYTFGKWQDWQVNPSYTPIGSNDSPTNVGWGRGRDGRSGRVGRGGYGRG</sequence>
<feature type="compositionally biased region" description="Gly residues" evidence="1">
    <location>
        <begin position="187"/>
        <end position="197"/>
    </location>
</feature>